<sequence>MRSHVASLAYGARLGLGMLLTWGLTWGLELWSQTVHRLWAAEPLKLTFDAPSVSWRWDHPGSEVKLLAHERDHTGGRDSGAESIRFVCRKREAMVRFSLPITPCRVLDELEASVWIRAPHPGWSLALRVVTPGIIDPATGEPAHLLVRGDTSRETGRWECLRCRTADREVGRQLVQLRAKISGAGEPGEMYVDQVLLAYRAAEPGESWLLIDDLELKPIVPASPVAPPATTPPMSTQPPVAFRLDRIQVAGRPFFPRLVRDHGEAARRLAESGCNLVWVDDVKDSSRLQELRAHQLWAVATPPRAENEAGRPLGATSAGLLPFTESTDGVLCWLMGIRLGAADRKATLDWIEQVRAADRRRDRPIAAEVVADERGYSRDVQLLGLSRHVLGTTVSLADYRDWLMERRSAARPGAFCWTWIQCEPQPAALKAVSTWGAPPQIEPEQIRLQVFAALAAGYRGIGYWTTQSLDLGDPLTRERFLAIQQVNLELQLLEPWLATAGGAARIPCRLGSSPGQTSDGTWKALTNAAASARNLLSVSANRPSGETSGATGLSATVLRTDHGTLVLPVWLDRASQFVPAQAAGHHLTLVVPGVEQSAAAYEVSPTAIIGLGGGQRERVAGGVQITLPRFDQLAVIWLTSDLGLVETMRQRIAAVQQVSAMISLELARLKLDRVGQVDLRLQEVGARKEDGPQIVGRAKLALEHAQAAYDAKEFHRARLLAEESMQALRILQRLHWDDAVRHLASPVSSPYTLCFQTLPEHWQLINRLGRASQREAANLLPSGSFEDRDTLIAEGWQHTQTPIEGLRADASLVPRGRKSQYALRLACSTTTTQDGVPALTQPAVTYATPPLHVRADQLLHISGWVKIERPLAGQGDGLQISESILGRSAGVRFREAPDWTRFELLREVVTTGEWQLTMALYGIGEAQVDDLQVLALDLPPPNTADDEPSLVPAGGTGFLDRLPRFPGLSPRRR</sequence>
<comment type="caution">
    <text evidence="2">The sequence shown here is derived from an EMBL/GenBank/DDBJ whole genome shotgun (WGS) entry which is preliminary data.</text>
</comment>
<accession>A0A7C4QNG7</accession>
<organism evidence="2">
    <name type="scientific">Schlesneria paludicola</name>
    <dbReference type="NCBI Taxonomy" id="360056"/>
    <lineage>
        <taxon>Bacteria</taxon>
        <taxon>Pseudomonadati</taxon>
        <taxon>Planctomycetota</taxon>
        <taxon>Planctomycetia</taxon>
        <taxon>Planctomycetales</taxon>
        <taxon>Planctomycetaceae</taxon>
        <taxon>Schlesneria</taxon>
    </lineage>
</organism>
<proteinExistence type="predicted"/>
<dbReference type="EMBL" id="DSVQ01000006">
    <property type="protein sequence ID" value="HGT38325.1"/>
    <property type="molecule type" value="Genomic_DNA"/>
</dbReference>
<protein>
    <submittedName>
        <fullName evidence="2">Uncharacterized protein</fullName>
    </submittedName>
</protein>
<evidence type="ECO:0000313" key="2">
    <source>
        <dbReference type="EMBL" id="HGT38325.1"/>
    </source>
</evidence>
<reference evidence="2" key="1">
    <citation type="journal article" date="2020" name="mSystems">
        <title>Genome- and Community-Level Interaction Insights into Carbon Utilization and Element Cycling Functions of Hydrothermarchaeota in Hydrothermal Sediment.</title>
        <authorList>
            <person name="Zhou Z."/>
            <person name="Liu Y."/>
            <person name="Xu W."/>
            <person name="Pan J."/>
            <person name="Luo Z.H."/>
            <person name="Li M."/>
        </authorList>
    </citation>
    <scope>NUCLEOTIDE SEQUENCE [LARGE SCALE GENOMIC DNA]</scope>
    <source>
        <strain evidence="2">SpSt-508</strain>
    </source>
</reference>
<gene>
    <name evidence="2" type="ORF">ENS64_03545</name>
</gene>
<name>A0A7C4QNG7_9PLAN</name>
<dbReference type="AlphaFoldDB" id="A0A7C4QNG7"/>
<evidence type="ECO:0000256" key="1">
    <source>
        <dbReference type="SAM" id="MobiDB-lite"/>
    </source>
</evidence>
<feature type="region of interest" description="Disordered" evidence="1">
    <location>
        <begin position="942"/>
        <end position="973"/>
    </location>
</feature>